<dbReference type="NCBIfam" id="TIGR01171">
    <property type="entry name" value="rplB_bact"/>
    <property type="match status" value="1"/>
</dbReference>
<comment type="subcellular location">
    <subcellularLocation>
        <location evidence="1">Plastid</location>
        <location evidence="1">Chloroplast</location>
    </subcellularLocation>
</comment>
<dbReference type="SMART" id="SM01383">
    <property type="entry name" value="Ribosomal_L2"/>
    <property type="match status" value="1"/>
</dbReference>
<comment type="similarity">
    <text evidence="2">Belongs to the universal ribosomal protein uL2 family.</text>
</comment>
<dbReference type="InterPro" id="IPR022669">
    <property type="entry name" value="Ribosomal_uL2_C"/>
</dbReference>
<dbReference type="PANTHER" id="PTHR13691:SF5">
    <property type="entry name" value="LARGE RIBOSOMAL SUBUNIT PROTEIN UL2M"/>
    <property type="match status" value="1"/>
</dbReference>
<keyword evidence="4" id="KW-0934">Plastid</keyword>
<feature type="compositionally biased region" description="Basic residues" evidence="7">
    <location>
        <begin position="255"/>
        <end position="268"/>
    </location>
</feature>
<dbReference type="InterPro" id="IPR022671">
    <property type="entry name" value="Ribosomal_uL2_CS"/>
</dbReference>
<dbReference type="Gene3D" id="2.40.50.140">
    <property type="entry name" value="Nucleic acid-binding proteins"/>
    <property type="match status" value="1"/>
</dbReference>
<dbReference type="AlphaFoldDB" id="A0A5B8HUW2"/>
<dbReference type="InterPro" id="IPR012340">
    <property type="entry name" value="NA-bd_OB-fold"/>
</dbReference>
<evidence type="ECO:0000256" key="3">
    <source>
        <dbReference type="ARBA" id="ARBA00022528"/>
    </source>
</evidence>
<feature type="domain" description="Large ribosomal subunit protein uL2 C-terminal" evidence="8">
    <location>
        <begin position="124"/>
        <end position="250"/>
    </location>
</feature>
<evidence type="ECO:0000256" key="1">
    <source>
        <dbReference type="ARBA" id="ARBA00004229"/>
    </source>
</evidence>
<dbReference type="Pfam" id="PF03947">
    <property type="entry name" value="Ribosomal_L2_C"/>
    <property type="match status" value="1"/>
</dbReference>
<reference evidence="10" key="1">
    <citation type="journal article" date="2019" name="Plant Ecol Evol">
        <title>Haslea nusantara (Bacillariophyceae), a new blue diatom from the Java Sea, Indonesia: morphology, biometry and molecular characterization.</title>
        <authorList>
            <person name="Prasetiya F.S."/>
            <person name="Gastineau R."/>
            <person name="Poulin M."/>
            <person name="Lemieux C."/>
            <person name="Turmel M."/>
            <person name="Syakti A.D."/>
            <person name="Hardivillier Y."/>
            <person name="Widowati I."/>
            <person name="Risjani Y."/>
            <person name="Iskandar I."/>
            <person name="Subroto T."/>
            <person name="Falaise C."/>
            <person name="Arsad S."/>
            <person name="Safitri I."/>
            <person name="Mouget J.-L."/>
            <person name="Leignel V."/>
        </authorList>
    </citation>
    <scope>NUCLEOTIDE SEQUENCE</scope>
</reference>
<keyword evidence="10" id="KW-0496">Mitochondrion</keyword>
<dbReference type="GO" id="GO:0009507">
    <property type="term" value="C:chloroplast"/>
    <property type="evidence" value="ECO:0007669"/>
    <property type="project" value="UniProtKB-SubCell"/>
</dbReference>
<feature type="domain" description="Large ribosomal subunit protein uL2 RNA-binding" evidence="9">
    <location>
        <begin position="42"/>
        <end position="118"/>
    </location>
</feature>
<dbReference type="InterPro" id="IPR022666">
    <property type="entry name" value="Ribosomal_uL2_RNA-bd_dom"/>
</dbReference>
<keyword evidence="6" id="KW-0687">Ribonucleoprotein</keyword>
<keyword evidence="5 10" id="KW-0689">Ribosomal protein</keyword>
<dbReference type="InterPro" id="IPR014726">
    <property type="entry name" value="Ribosomal_uL2_dom3"/>
</dbReference>
<evidence type="ECO:0000256" key="6">
    <source>
        <dbReference type="ARBA" id="ARBA00023274"/>
    </source>
</evidence>
<keyword evidence="3" id="KW-0150">Chloroplast</keyword>
<dbReference type="GO" id="GO:0016740">
    <property type="term" value="F:transferase activity"/>
    <property type="evidence" value="ECO:0007669"/>
    <property type="project" value="InterPro"/>
</dbReference>
<evidence type="ECO:0000259" key="8">
    <source>
        <dbReference type="SMART" id="SM01382"/>
    </source>
</evidence>
<dbReference type="PIRSF" id="PIRSF002158">
    <property type="entry name" value="Ribosomal_L2"/>
    <property type="match status" value="1"/>
</dbReference>
<name>A0A5B8HUW2_9STRA</name>
<dbReference type="GO" id="GO:0032543">
    <property type="term" value="P:mitochondrial translation"/>
    <property type="evidence" value="ECO:0007669"/>
    <property type="project" value="TreeGrafter"/>
</dbReference>
<dbReference type="InterPro" id="IPR002171">
    <property type="entry name" value="Ribosomal_uL2"/>
</dbReference>
<gene>
    <name evidence="10" type="primary">rpl2</name>
</gene>
<dbReference type="SUPFAM" id="SSF50104">
    <property type="entry name" value="Translation proteins SH3-like domain"/>
    <property type="match status" value="1"/>
</dbReference>
<dbReference type="SUPFAM" id="SSF50249">
    <property type="entry name" value="Nucleic acid-binding proteins"/>
    <property type="match status" value="1"/>
</dbReference>
<dbReference type="Pfam" id="PF00181">
    <property type="entry name" value="Ribosomal_L2_N"/>
    <property type="match status" value="1"/>
</dbReference>
<evidence type="ECO:0000256" key="7">
    <source>
        <dbReference type="SAM" id="MobiDB-lite"/>
    </source>
</evidence>
<dbReference type="Gene3D" id="2.30.30.30">
    <property type="match status" value="1"/>
</dbReference>
<dbReference type="SMART" id="SM01382">
    <property type="entry name" value="Ribosomal_L2_C"/>
    <property type="match status" value="1"/>
</dbReference>
<evidence type="ECO:0000313" key="10">
    <source>
        <dbReference type="EMBL" id="QDX17591.1"/>
    </source>
</evidence>
<organism evidence="10">
    <name type="scientific">Haslea nusantara</name>
    <dbReference type="NCBI Taxonomy" id="2600302"/>
    <lineage>
        <taxon>Eukaryota</taxon>
        <taxon>Sar</taxon>
        <taxon>Stramenopiles</taxon>
        <taxon>Ochrophyta</taxon>
        <taxon>Bacillariophyta</taxon>
        <taxon>Bacillariophyceae</taxon>
        <taxon>Bacillariophycidae</taxon>
        <taxon>Naviculales</taxon>
        <taxon>Naviculaceae</taxon>
        <taxon>Haslea</taxon>
    </lineage>
</organism>
<dbReference type="InterPro" id="IPR014722">
    <property type="entry name" value="Rib_uL2_dom2"/>
</dbReference>
<dbReference type="GO" id="GO:0005762">
    <property type="term" value="C:mitochondrial large ribosomal subunit"/>
    <property type="evidence" value="ECO:0007669"/>
    <property type="project" value="TreeGrafter"/>
</dbReference>
<dbReference type="InterPro" id="IPR008991">
    <property type="entry name" value="Translation_prot_SH3-like_sf"/>
</dbReference>
<dbReference type="EMBL" id="MH681882">
    <property type="protein sequence ID" value="QDX17591.1"/>
    <property type="molecule type" value="Genomic_DNA"/>
</dbReference>
<dbReference type="GO" id="GO:0003723">
    <property type="term" value="F:RNA binding"/>
    <property type="evidence" value="ECO:0007669"/>
    <property type="project" value="InterPro"/>
</dbReference>
<dbReference type="PROSITE" id="PS00467">
    <property type="entry name" value="RIBOSOMAL_L2"/>
    <property type="match status" value="1"/>
</dbReference>
<feature type="region of interest" description="Disordered" evidence="7">
    <location>
        <begin position="222"/>
        <end position="268"/>
    </location>
</feature>
<dbReference type="GO" id="GO:0003735">
    <property type="term" value="F:structural constituent of ribosome"/>
    <property type="evidence" value="ECO:0007669"/>
    <property type="project" value="InterPro"/>
</dbReference>
<evidence type="ECO:0000259" key="9">
    <source>
        <dbReference type="SMART" id="SM01383"/>
    </source>
</evidence>
<dbReference type="InterPro" id="IPR005880">
    <property type="entry name" value="Ribosomal_uL2_bac/org-type"/>
</dbReference>
<protein>
    <submittedName>
        <fullName evidence="10">Ribosomal protein L2</fullName>
    </submittedName>
</protein>
<geneLocation type="mitochondrion" evidence="10"/>
<evidence type="ECO:0000256" key="2">
    <source>
        <dbReference type="ARBA" id="ARBA00005636"/>
    </source>
</evidence>
<dbReference type="RefSeq" id="YP_009688008.1">
    <property type="nucleotide sequence ID" value="NC_044492.1"/>
</dbReference>
<sequence>MELKFLKPITASQRHLIRLNKKHLSKKPLVKAKIKGIKNSSGRNNLGKITVRHQGGGHKQRYRKVNFFRNYESTGIITSIEYDPNRNTDIASVYDFLKNEFFYILAPRNLTVGTIVQSGTDAEPMTGNSLPISKIPEGSFIHNVSPKVSKEGQISRSAGTFSVLKEKVMDSARITLSSGEQRLVSSQCYATIGIVSNEAFSLTRKSKAGHSRWLNKRPSVRGVAMNPVDHPNGGGEGKKSGRGFTPWGKPNKSGKTSRSKNKLIIKKN</sequence>
<accession>A0A5B8HUW2</accession>
<evidence type="ECO:0000256" key="4">
    <source>
        <dbReference type="ARBA" id="ARBA00022640"/>
    </source>
</evidence>
<dbReference type="Gene3D" id="4.10.950.10">
    <property type="entry name" value="Ribosomal protein L2, domain 3"/>
    <property type="match status" value="1"/>
</dbReference>
<dbReference type="GeneID" id="41663722"/>
<evidence type="ECO:0000256" key="5">
    <source>
        <dbReference type="ARBA" id="ARBA00022980"/>
    </source>
</evidence>
<dbReference type="PANTHER" id="PTHR13691">
    <property type="entry name" value="RIBOSOMAL PROTEIN L2"/>
    <property type="match status" value="1"/>
</dbReference>
<proteinExistence type="inferred from homology"/>